<evidence type="ECO:0000256" key="3">
    <source>
        <dbReference type="ARBA" id="ARBA00022692"/>
    </source>
</evidence>
<dbReference type="Pfam" id="PF12698">
    <property type="entry name" value="ABC2_membrane_3"/>
    <property type="match status" value="1"/>
</dbReference>
<evidence type="ECO:0000256" key="5">
    <source>
        <dbReference type="ARBA" id="ARBA00023136"/>
    </source>
</evidence>
<comment type="caution">
    <text evidence="8">The sequence shown here is derived from an EMBL/GenBank/DDBJ whole genome shotgun (WGS) entry which is preliminary data.</text>
</comment>
<dbReference type="GO" id="GO:0140359">
    <property type="term" value="F:ABC-type transporter activity"/>
    <property type="evidence" value="ECO:0007669"/>
    <property type="project" value="InterPro"/>
</dbReference>
<comment type="subcellular location">
    <subcellularLocation>
        <location evidence="1">Cell membrane</location>
        <topology evidence="1">Multi-pass membrane protein</topology>
    </subcellularLocation>
</comment>
<protein>
    <submittedName>
        <fullName evidence="8">ABC transporter permease</fullName>
    </submittedName>
</protein>
<evidence type="ECO:0000256" key="1">
    <source>
        <dbReference type="ARBA" id="ARBA00004651"/>
    </source>
</evidence>
<dbReference type="RefSeq" id="WP_022340806.1">
    <property type="nucleotide sequence ID" value="NZ_CALULB010000001.1"/>
</dbReference>
<evidence type="ECO:0000313" key="9">
    <source>
        <dbReference type="Proteomes" id="UP001204579"/>
    </source>
</evidence>
<sequence length="420" mass="47531">MKEKSFKTIINQGLAGLFHICAHELKNVFKDQGVLIFFILVPLLYPLLYAFIYTDEVVREVPAAVVDHSKSSISRKYLRLIDATPDVHIQSYCADMEEAKELVKEGRVYGIIYIPEDFSKELAAGKQAHVSLFCDMSGMLYYKALLMSATNASLEINRQIKIVRLGNTTERQDEISTAPITYEPVSLFNPQDGFASFLIPAVLILIIQQTLLLGIGMAAGTAREKNRYADLIPANRHYQGTLRIVLGKSLAYLLIYAIISAYILCAVPKMFSLVQIAQAGTLLAFVLPYLLACIFFSMTCSIFIHHRESCMMIYVFTSLPLLFISGISWPGASIPAFWKVFSWIFPSTFGINGFVRINNMGATLWDVQTEYHALWLQAGIYFVTTCLVYRYQILLSHRHAIDKLKQLKQKRLLFKKTEKA</sequence>
<keyword evidence="5 6" id="KW-0472">Membrane</keyword>
<evidence type="ECO:0000259" key="7">
    <source>
        <dbReference type="Pfam" id="PF12698"/>
    </source>
</evidence>
<evidence type="ECO:0000256" key="2">
    <source>
        <dbReference type="ARBA" id="ARBA00022475"/>
    </source>
</evidence>
<proteinExistence type="predicted"/>
<name>A0AAW5N7L9_9BACT</name>
<evidence type="ECO:0000256" key="4">
    <source>
        <dbReference type="ARBA" id="ARBA00022989"/>
    </source>
</evidence>
<dbReference type="PANTHER" id="PTHR30294:SF46">
    <property type="entry name" value="ABC TRANSPORTER PERMEASE"/>
    <property type="match status" value="1"/>
</dbReference>
<dbReference type="AlphaFoldDB" id="A0AAW5N7L9"/>
<keyword evidence="4 6" id="KW-1133">Transmembrane helix</keyword>
<keyword evidence="9" id="KW-1185">Reference proteome</keyword>
<feature type="transmembrane region" description="Helical" evidence="6">
    <location>
        <begin position="34"/>
        <end position="52"/>
    </location>
</feature>
<dbReference type="EMBL" id="JANRHJ010000003">
    <property type="protein sequence ID" value="MCR8873114.1"/>
    <property type="molecule type" value="Genomic_DNA"/>
</dbReference>
<dbReference type="GO" id="GO:0005886">
    <property type="term" value="C:plasma membrane"/>
    <property type="evidence" value="ECO:0007669"/>
    <property type="project" value="UniProtKB-SubCell"/>
</dbReference>
<dbReference type="InterPro" id="IPR051449">
    <property type="entry name" value="ABC-2_transporter_component"/>
</dbReference>
<feature type="domain" description="ABC-2 type transporter transmembrane" evidence="7">
    <location>
        <begin position="34"/>
        <end position="385"/>
    </location>
</feature>
<feature type="transmembrane region" description="Helical" evidence="6">
    <location>
        <begin position="194"/>
        <end position="219"/>
    </location>
</feature>
<keyword evidence="2" id="KW-1003">Cell membrane</keyword>
<dbReference type="InterPro" id="IPR013525">
    <property type="entry name" value="ABC2_TM"/>
</dbReference>
<feature type="transmembrane region" description="Helical" evidence="6">
    <location>
        <begin position="283"/>
        <end position="304"/>
    </location>
</feature>
<evidence type="ECO:0000256" key="6">
    <source>
        <dbReference type="SAM" id="Phobius"/>
    </source>
</evidence>
<evidence type="ECO:0000313" key="8">
    <source>
        <dbReference type="EMBL" id="MCR8873114.1"/>
    </source>
</evidence>
<gene>
    <name evidence="8" type="ORF">NW209_03595</name>
</gene>
<dbReference type="Proteomes" id="UP001204579">
    <property type="component" value="Unassembled WGS sequence"/>
</dbReference>
<organism evidence="8 9">
    <name type="scientific">Phocaeicola barnesiae</name>
    <dbReference type="NCBI Taxonomy" id="376804"/>
    <lineage>
        <taxon>Bacteria</taxon>
        <taxon>Pseudomonadati</taxon>
        <taxon>Bacteroidota</taxon>
        <taxon>Bacteroidia</taxon>
        <taxon>Bacteroidales</taxon>
        <taxon>Bacteroidaceae</taxon>
        <taxon>Phocaeicola</taxon>
    </lineage>
</organism>
<feature type="transmembrane region" description="Helical" evidence="6">
    <location>
        <begin position="250"/>
        <end position="271"/>
    </location>
</feature>
<feature type="transmembrane region" description="Helical" evidence="6">
    <location>
        <begin position="311"/>
        <end position="330"/>
    </location>
</feature>
<accession>A0AAW5N7L9</accession>
<reference evidence="8 9" key="1">
    <citation type="submission" date="2022-08" db="EMBL/GenBank/DDBJ databases">
        <authorList>
            <person name="Zeman M."/>
            <person name="Kubasova T."/>
        </authorList>
    </citation>
    <scope>NUCLEOTIDE SEQUENCE [LARGE SCALE GENOMIC DNA]</scope>
    <source>
        <strain evidence="8 9">ET62</strain>
    </source>
</reference>
<keyword evidence="3 6" id="KW-0812">Transmembrane</keyword>
<dbReference type="PANTHER" id="PTHR30294">
    <property type="entry name" value="MEMBRANE COMPONENT OF ABC TRANSPORTER YHHJ-RELATED"/>
    <property type="match status" value="1"/>
</dbReference>
<dbReference type="Gene3D" id="3.40.1710.10">
    <property type="entry name" value="abc type-2 transporter like domain"/>
    <property type="match status" value="1"/>
</dbReference>